<organism evidence="8 9">
    <name type="scientific">Paraburkholderia xenovorans (strain LB400)</name>
    <dbReference type="NCBI Taxonomy" id="266265"/>
    <lineage>
        <taxon>Bacteria</taxon>
        <taxon>Pseudomonadati</taxon>
        <taxon>Pseudomonadota</taxon>
        <taxon>Betaproteobacteria</taxon>
        <taxon>Burkholderiales</taxon>
        <taxon>Burkholderiaceae</taxon>
        <taxon>Paraburkholderia</taxon>
    </lineage>
</organism>
<evidence type="ECO:0000256" key="4">
    <source>
        <dbReference type="ARBA" id="ARBA00022861"/>
    </source>
</evidence>
<dbReference type="KEGG" id="bxb:DR64_7158"/>
<feature type="compositionally biased region" description="Polar residues" evidence="7">
    <location>
        <begin position="1"/>
        <end position="18"/>
    </location>
</feature>
<dbReference type="EMBL" id="CP000271">
    <property type="protein sequence ID" value="ABE34117.1"/>
    <property type="molecule type" value="Genomic_DNA"/>
</dbReference>
<evidence type="ECO:0000256" key="1">
    <source>
        <dbReference type="ARBA" id="ARBA00009092"/>
    </source>
</evidence>
<keyword evidence="9" id="KW-1185">Reference proteome</keyword>
<dbReference type="STRING" id="266265.Bxe_B1851"/>
<keyword evidence="5" id="KW-0843">Virulence</keyword>
<proteinExistence type="inferred from homology"/>
<feature type="compositionally biased region" description="Low complexity" evidence="7">
    <location>
        <begin position="25"/>
        <end position="38"/>
    </location>
</feature>
<name>Q13P72_PARXL</name>
<dbReference type="GO" id="GO:0005615">
    <property type="term" value="C:extracellular space"/>
    <property type="evidence" value="ECO:0007669"/>
    <property type="project" value="InterPro"/>
</dbReference>
<dbReference type="KEGG" id="bxe:Bxe_B1851"/>
<protein>
    <submittedName>
        <fullName evidence="8">Uncharacterized protein</fullName>
    </submittedName>
</protein>
<sequence>MRVSGVNQSYITSVSNDPSTDEQNADSTASGSGTAQGSTEHHSTQATHPNDAGGNASARRPGDAVKHPERFARSAGDTREALPNGQTSTARRLDVMTNHRANFHARQIGSTDRDSSSSLAGVIPASGRAGARNGYPLGALTSTALPHADESGNLGLRVKRGPAFSTCIKDRGGNALARNAIAIERFDQVDYPESHGQASGGLCEGMVREAMRRVDLAWTDQQMIGEHQEPLTPPLMSAVHNMHAETSRLLNTRTDMFNRIQNFQSGRTALGFNHYTPQPSVRLHTGAVAPDTRVTVLINRLNLFLRRPNDMAYIQLSLDSPEGRRDYGHAILVQRGATHHYSIFDPNNGAFEYRDWNSTANALREYMDSAFRNRSPFDDLPPFLGNRYRLTPFKMQVYLSNPPAVRTSERVLEPQLGALGYGPPEFDCENLIYQQHAVSSNEISLKSLFPDGAERAGLRSPAESVGTYVLQEIAAGTATTLSDAAGNLRFWQSNQETREQTVLNLNSVHEQHQSTSTFTMANHIRHSGTFAITTADSLVNDLRTHFSEPYVGDGGPRPLHNDIAVIDLALGPQAAGTSTREASRPVIVQRLNVNSDAEHDRYELFDPNFGVFAYDGLQNLSDTIGRIYNTGYGTEGGIAHATTTWYASEAGIRDPGDSLSETRPLLPSRTVTLDEAEEMGGLVPVGPLVPPSTNLSAEPVNYRPSLQNYMDHLNTKRATGPSSNRDPWVLFRPSTDTPNKVAKRGGFNAGRTRLRDVNLQMHNFDIASHGAQTDSAGYVGAFRLPSTALIRQQRQPADGYIYAIAPSLNMVDVNASLGPHALAPDNQEFAAVGQIDNTQIIGWWRTQDLQKGLKSQFTPNPVFRWDVYNWTRTAGAQPQLARFPMNSPAWQEPAYKPFSRPVMQNGKQIGLAPKEDPNLTLASFYLNSRLKTHQAATRQAAGEDYHGPITLRAYGGEWPYILYADASDNLHVYRTSYAQSTTGSMKQFALSNDGRFHYTNNYNKVLLVGHDGYLYVGANPGNPRSLNGVFRFDGTNPFRLLHLEDTKHLTVGKAVSTPFVTDYYAGYRSDWQLTDSRGNKVTPPASNYNSYYWASTVGNRAQLYEFDLNPDSMLPPGTTQFVTHMLADFFQGSFSQYPRHLDQAGGAAEAIEWLASKNAAWLFRDGFYAVPTGPDRLEVRTLGGKPVFQATVDLKTGLESYRTLGPTSSGFRINEDVWKDLQFREDQRLELEDRLRRT</sequence>
<comment type="similarity">
    <text evidence="1">Belongs to the enterotoxin A family.</text>
</comment>
<dbReference type="RefSeq" id="WP_011491463.1">
    <property type="nucleotide sequence ID" value="NC_007952.1"/>
</dbReference>
<keyword evidence="3" id="KW-0732">Signal</keyword>
<dbReference type="GO" id="GO:0090729">
    <property type="term" value="F:toxin activity"/>
    <property type="evidence" value="ECO:0007669"/>
    <property type="project" value="UniProtKB-KW"/>
</dbReference>
<dbReference type="AlphaFoldDB" id="Q13P72"/>
<gene>
    <name evidence="8" type="ORF">Bxe_B1851</name>
</gene>
<accession>Q13P72</accession>
<keyword evidence="2" id="KW-0800">Toxin</keyword>
<evidence type="ECO:0000256" key="2">
    <source>
        <dbReference type="ARBA" id="ARBA00022656"/>
    </source>
</evidence>
<dbReference type="Pfam" id="PF01375">
    <property type="entry name" value="Enterotoxin_a"/>
    <property type="match status" value="1"/>
</dbReference>
<evidence type="ECO:0000256" key="5">
    <source>
        <dbReference type="ARBA" id="ARBA00023026"/>
    </source>
</evidence>
<dbReference type="eggNOG" id="ENOG5033C2P">
    <property type="taxonomic scope" value="Bacteria"/>
</dbReference>
<keyword evidence="6" id="KW-1015">Disulfide bond</keyword>
<evidence type="ECO:0000256" key="3">
    <source>
        <dbReference type="ARBA" id="ARBA00022729"/>
    </source>
</evidence>
<dbReference type="Gene3D" id="3.90.210.10">
    <property type="entry name" value="Heat-Labile Enterotoxin, subunit A"/>
    <property type="match status" value="1"/>
</dbReference>
<dbReference type="OrthoDB" id="8998393at2"/>
<evidence type="ECO:0000256" key="6">
    <source>
        <dbReference type="ARBA" id="ARBA00023157"/>
    </source>
</evidence>
<feature type="region of interest" description="Disordered" evidence="7">
    <location>
        <begin position="1"/>
        <end position="93"/>
    </location>
</feature>
<evidence type="ECO:0000313" key="8">
    <source>
        <dbReference type="EMBL" id="ABE34117.1"/>
    </source>
</evidence>
<reference evidence="8 9" key="1">
    <citation type="journal article" date="2006" name="Proc. Natl. Acad. Sci. U.S.A.">
        <title>Burkholderia xenovorans LB400 harbors a multi-replicon, 9.73-Mbp genome shaped for versatility.</title>
        <authorList>
            <person name="Chain P.S."/>
            <person name="Denef V.J."/>
            <person name="Konstantinidis K.T."/>
            <person name="Vergez L.M."/>
            <person name="Agullo L."/>
            <person name="Reyes V.L."/>
            <person name="Hauser L."/>
            <person name="Cordova M."/>
            <person name="Gomez L."/>
            <person name="Gonzalez M."/>
            <person name="Land M."/>
            <person name="Lao V."/>
            <person name="Larimer F."/>
            <person name="LiPuma J.J."/>
            <person name="Mahenthiralingam E."/>
            <person name="Malfatti S.A."/>
            <person name="Marx C.J."/>
            <person name="Parnell J.J."/>
            <person name="Ramette A."/>
            <person name="Richardson P."/>
            <person name="Seeger M."/>
            <person name="Smith D."/>
            <person name="Spilker T."/>
            <person name="Sul W.J."/>
            <person name="Tsoi T.V."/>
            <person name="Ulrich L.E."/>
            <person name="Zhulin I.B."/>
            <person name="Tiedje J.M."/>
        </authorList>
    </citation>
    <scope>NUCLEOTIDE SEQUENCE [LARGE SCALE GENOMIC DNA]</scope>
    <source>
        <strain evidence="8 9">LB400</strain>
    </source>
</reference>
<dbReference type="InterPro" id="IPR001144">
    <property type="entry name" value="Enterotoxin_A"/>
</dbReference>
<evidence type="ECO:0000313" key="9">
    <source>
        <dbReference type="Proteomes" id="UP000001817"/>
    </source>
</evidence>
<feature type="compositionally biased region" description="Basic and acidic residues" evidence="7">
    <location>
        <begin position="60"/>
        <end position="80"/>
    </location>
</feature>
<dbReference type="Proteomes" id="UP000001817">
    <property type="component" value="Chromosome 2"/>
</dbReference>
<dbReference type="SUPFAM" id="SSF56399">
    <property type="entry name" value="ADP-ribosylation"/>
    <property type="match status" value="1"/>
</dbReference>
<keyword evidence="4" id="KW-0260">Enterotoxin</keyword>
<evidence type="ECO:0000256" key="7">
    <source>
        <dbReference type="SAM" id="MobiDB-lite"/>
    </source>
</evidence>